<dbReference type="OrthoDB" id="74412at2759"/>
<protein>
    <recommendedName>
        <fullName evidence="4">GPI-anchored cell surface glycoprotein</fullName>
    </recommendedName>
</protein>
<comment type="caution">
    <text evidence="2">The sequence shown here is derived from an EMBL/GenBank/DDBJ whole genome shotgun (WGS) entry which is preliminary data.</text>
</comment>
<feature type="compositionally biased region" description="Low complexity" evidence="1">
    <location>
        <begin position="949"/>
        <end position="959"/>
    </location>
</feature>
<evidence type="ECO:0008006" key="4">
    <source>
        <dbReference type="Google" id="ProtNLM"/>
    </source>
</evidence>
<accession>A0A3D8QMH4</accession>
<dbReference type="Gene3D" id="3.40.20.10">
    <property type="entry name" value="Severin"/>
    <property type="match status" value="1"/>
</dbReference>
<gene>
    <name evidence="2" type="ORF">DSM5745_10110</name>
</gene>
<dbReference type="InterPro" id="IPR029006">
    <property type="entry name" value="ADF-H/Gelsolin-like_dom_sf"/>
</dbReference>
<feature type="compositionally biased region" description="Polar residues" evidence="1">
    <location>
        <begin position="189"/>
        <end position="205"/>
    </location>
</feature>
<feature type="compositionally biased region" description="Polar residues" evidence="1">
    <location>
        <begin position="239"/>
        <end position="250"/>
    </location>
</feature>
<feature type="compositionally biased region" description="Polar residues" evidence="1">
    <location>
        <begin position="717"/>
        <end position="745"/>
    </location>
</feature>
<feature type="region of interest" description="Disordered" evidence="1">
    <location>
        <begin position="630"/>
        <end position="755"/>
    </location>
</feature>
<dbReference type="EMBL" id="PVWQ01000015">
    <property type="protein sequence ID" value="RDW62999.1"/>
    <property type="molecule type" value="Genomic_DNA"/>
</dbReference>
<evidence type="ECO:0000313" key="3">
    <source>
        <dbReference type="Proteomes" id="UP000256690"/>
    </source>
</evidence>
<proteinExistence type="predicted"/>
<dbReference type="AlphaFoldDB" id="A0A3D8QMH4"/>
<feature type="compositionally biased region" description="Polar residues" evidence="1">
    <location>
        <begin position="837"/>
        <end position="851"/>
    </location>
</feature>
<feature type="compositionally biased region" description="Polar residues" evidence="1">
    <location>
        <begin position="789"/>
        <end position="798"/>
    </location>
</feature>
<feature type="compositionally biased region" description="Low complexity" evidence="1">
    <location>
        <begin position="974"/>
        <end position="986"/>
    </location>
</feature>
<feature type="region of interest" description="Disordered" evidence="1">
    <location>
        <begin position="150"/>
        <end position="424"/>
    </location>
</feature>
<evidence type="ECO:0000313" key="2">
    <source>
        <dbReference type="EMBL" id="RDW62999.1"/>
    </source>
</evidence>
<organism evidence="2 3">
    <name type="scientific">Aspergillus mulundensis</name>
    <dbReference type="NCBI Taxonomy" id="1810919"/>
    <lineage>
        <taxon>Eukaryota</taxon>
        <taxon>Fungi</taxon>
        <taxon>Dikarya</taxon>
        <taxon>Ascomycota</taxon>
        <taxon>Pezizomycotina</taxon>
        <taxon>Eurotiomycetes</taxon>
        <taxon>Eurotiomycetidae</taxon>
        <taxon>Eurotiales</taxon>
        <taxon>Aspergillaceae</taxon>
        <taxon>Aspergillus</taxon>
        <taxon>Aspergillus subgen. Nidulantes</taxon>
    </lineage>
</organism>
<sequence length="1131" mass="121616">MSLNGLDSPTVLEAYQIALSEAGGWFLLRYVSRDEIALHERGTGGVPDVRNAIESYEESSPLYGFLQYRRRKVVLSYLPEDLSRLVRARTTVQFKSVLDKFSPHDTVFSLSQPSELTESALSSACLLHTASGSITSSSSSLRRRRLMEIAEDAEESPAKETVQTQALAQDARQRSFSQASEATVVPPSVASTAPQGPSGDTSVPTSPDDDYANGLSHSVSAEPRPDSSRNYADDLSLVPSESRQSTQSARPSIRDLERAAGIKPKVKLGPRPSVDGSGRPRTAGNLARSVEQRPVAPLPAGMRASPFRKSNPSLARPRSHGNPIASPTAKVPPVPPLLVPPSSMSISRPQLSPGAKSLSALSTSSTSNEKERLMKALQLRKSQMQKRAQAAKQTQPSNEETSIATQDANDDTGNLGLHSENQKYGKGRLRLSSISEHDNKCPLFILQPENQQADTVEIAGYQGQAKDLSGPIKEEPVVEMVKDESNYMLPSTTYSPADPGLIGDEKIAEEVVLSGPETDPIQEEATGSTENDIKCGTGSPSAIVDVPLEDNSQNPPDSGEEEIIPPPPPVDEETFTTNENEVAVPADTDENIHPQSILLPKSPVSETRSESVTDSSTIIASNLVDLQNTPTPEVINIDQENATTRKERRRPALEPIQVPTPDYSDDDSLSDDSFMEELKSATVEEAKPISVGKSPLSPGYSNGGNVQSAPDAWRNSRAVSNPSAIGHQFPNTPTFATGRSVSSPFSPAENPTGPVLVAKKINVSSGISKRIKALEQFSSSRDGPATPATGVSNPTAASFESLRKRASISYGGGNSEMPRLSPEPFSRAASLRRPDSRASTNAERPASSVSVTARIVREPVPNGNELNKGTEPGSLNLQASPLTVETGTPDESPSRNPTPESIINKEELRSKSASPANVPTGSPKPPPAALPRSDSRLSGSSKNDGYFLSRSPSETSASSPEEKRESRASRLLRRMSSLTSPTRRSTANSRSPAVKEEESMPSVAEGPKNTVELPAAVDIGEVNVQFPDTLLWKRRFIRIDSQGFLVLTPGNIDSSNRNMIKRYHLSEFRTPCIPDEERQELSNSILLDFLDGSTLQCACESRQGQAFVLQSRLTGTALVEAHSIHQQLVSK</sequence>
<feature type="compositionally biased region" description="Polar residues" evidence="1">
    <location>
        <begin position="911"/>
        <end position="920"/>
    </location>
</feature>
<feature type="compositionally biased region" description="Low complexity" evidence="1">
    <location>
        <begin position="357"/>
        <end position="367"/>
    </location>
</feature>
<reference evidence="2 3" key="1">
    <citation type="journal article" date="2018" name="IMA Fungus">
        <title>IMA Genome-F 9: Draft genome sequence of Annulohypoxylon stygium, Aspergillus mulundensis, Berkeleyomyces basicola (syn. Thielaviopsis basicola), Ceratocystis smalleyi, two Cercospora beticola strains, Coleophoma cylindrospora, Fusarium fracticaudum, Phialophora cf. hyalina, and Morchella septimelata.</title>
        <authorList>
            <person name="Wingfield B.D."/>
            <person name="Bills G.F."/>
            <person name="Dong Y."/>
            <person name="Huang W."/>
            <person name="Nel W.J."/>
            <person name="Swalarsk-Parry B.S."/>
            <person name="Vaghefi N."/>
            <person name="Wilken P.M."/>
            <person name="An Z."/>
            <person name="de Beer Z.W."/>
            <person name="De Vos L."/>
            <person name="Chen L."/>
            <person name="Duong T.A."/>
            <person name="Gao Y."/>
            <person name="Hammerbacher A."/>
            <person name="Kikkert J.R."/>
            <person name="Li Y."/>
            <person name="Li H."/>
            <person name="Li K."/>
            <person name="Li Q."/>
            <person name="Liu X."/>
            <person name="Ma X."/>
            <person name="Naidoo K."/>
            <person name="Pethybridge S.J."/>
            <person name="Sun J."/>
            <person name="Steenkamp E.T."/>
            <person name="van der Nest M.A."/>
            <person name="van Wyk S."/>
            <person name="Wingfield M.J."/>
            <person name="Xiong C."/>
            <person name="Yue Q."/>
            <person name="Zhang X."/>
        </authorList>
    </citation>
    <scope>NUCLEOTIDE SEQUENCE [LARGE SCALE GENOMIC DNA]</scope>
    <source>
        <strain evidence="2 3">DSM 5745</strain>
    </source>
</reference>
<feature type="compositionally biased region" description="Polar residues" evidence="1">
    <location>
        <begin position="699"/>
        <end position="708"/>
    </location>
</feature>
<keyword evidence="3" id="KW-1185">Reference proteome</keyword>
<feature type="compositionally biased region" description="Polar residues" evidence="1">
    <location>
        <begin position="873"/>
        <end position="901"/>
    </location>
</feature>
<evidence type="ECO:0000256" key="1">
    <source>
        <dbReference type="SAM" id="MobiDB-lite"/>
    </source>
</evidence>
<feature type="region of interest" description="Disordered" evidence="1">
    <location>
        <begin position="512"/>
        <end position="614"/>
    </location>
</feature>
<dbReference type="GeneID" id="38120480"/>
<dbReference type="RefSeq" id="XP_026599188.1">
    <property type="nucleotide sequence ID" value="XM_026752126.1"/>
</dbReference>
<dbReference type="Proteomes" id="UP000256690">
    <property type="component" value="Unassembled WGS sequence"/>
</dbReference>
<feature type="compositionally biased region" description="Acidic residues" evidence="1">
    <location>
        <begin position="663"/>
        <end position="675"/>
    </location>
</feature>
<feature type="compositionally biased region" description="Basic and acidic residues" evidence="1">
    <location>
        <begin position="676"/>
        <end position="687"/>
    </location>
</feature>
<dbReference type="STRING" id="1810919.A0A3D8QMH4"/>
<feature type="compositionally biased region" description="Polar residues" evidence="1">
    <location>
        <begin position="604"/>
        <end position="614"/>
    </location>
</feature>
<dbReference type="SUPFAM" id="SSF55753">
    <property type="entry name" value="Actin depolymerizing proteins"/>
    <property type="match status" value="1"/>
</dbReference>
<feature type="region of interest" description="Disordered" evidence="1">
    <location>
        <begin position="775"/>
        <end position="1007"/>
    </location>
</feature>
<feature type="compositionally biased region" description="Pro residues" evidence="1">
    <location>
        <begin position="330"/>
        <end position="339"/>
    </location>
</feature>
<feature type="compositionally biased region" description="Polar residues" evidence="1">
    <location>
        <begin position="380"/>
        <end position="407"/>
    </location>
</feature>
<name>A0A3D8QMH4_9EURO</name>